<organism evidence="1 2">
    <name type="scientific">Chryseobacterium defluvii</name>
    <dbReference type="NCBI Taxonomy" id="160396"/>
    <lineage>
        <taxon>Bacteria</taxon>
        <taxon>Pseudomonadati</taxon>
        <taxon>Bacteroidota</taxon>
        <taxon>Flavobacteriia</taxon>
        <taxon>Flavobacteriales</taxon>
        <taxon>Weeksellaceae</taxon>
        <taxon>Chryseobacterium group</taxon>
        <taxon>Chryseobacterium</taxon>
    </lineage>
</organism>
<gene>
    <name evidence="1" type="ORF">BCF58_1022</name>
</gene>
<evidence type="ECO:0000313" key="2">
    <source>
        <dbReference type="Proteomes" id="UP000272428"/>
    </source>
</evidence>
<accession>A0A495SP33</accession>
<evidence type="ECO:0000313" key="1">
    <source>
        <dbReference type="EMBL" id="RKT01797.1"/>
    </source>
</evidence>
<dbReference type="Proteomes" id="UP000272428">
    <property type="component" value="Unassembled WGS sequence"/>
</dbReference>
<dbReference type="InterPro" id="IPR021823">
    <property type="entry name" value="DUF3408"/>
</dbReference>
<keyword evidence="2" id="KW-1185">Reference proteome</keyword>
<reference evidence="1 2" key="1">
    <citation type="submission" date="2018-10" db="EMBL/GenBank/DDBJ databases">
        <title>Genomic Encyclopedia of Archaeal and Bacterial Type Strains, Phase II (KMG-II): from individual species to whole genera.</title>
        <authorList>
            <person name="Goeker M."/>
        </authorList>
    </citation>
    <scope>NUCLEOTIDE SEQUENCE [LARGE SCALE GENOMIC DNA]</scope>
    <source>
        <strain evidence="1 2">DSM 14219</strain>
    </source>
</reference>
<dbReference type="Pfam" id="PF11888">
    <property type="entry name" value="DUF3408"/>
    <property type="match status" value="1"/>
</dbReference>
<protein>
    <submittedName>
        <fullName evidence="1">Uncharacterized protein DUF3408</fullName>
    </submittedName>
</protein>
<dbReference type="OrthoDB" id="949719at2"/>
<name>A0A495SP33_9FLAO</name>
<dbReference type="EMBL" id="RBXB01000001">
    <property type="protein sequence ID" value="RKT01797.1"/>
    <property type="molecule type" value="Genomic_DNA"/>
</dbReference>
<proteinExistence type="predicted"/>
<dbReference type="AlphaFoldDB" id="A0A495SP33"/>
<sequence length="133" mass="15509">MGNDNKNNKAPEINEELMMSFMAKGVQKEGIEIKEEIIQTEKKEKKLPSTRHHNQAKGNYEELFFKRSDTSARDGKSVYIRQDFHEKLLRIVQVIGGNKITIYGYLDNILDYHFQEFGDQIISSFNKNNKPIL</sequence>
<comment type="caution">
    <text evidence="1">The sequence shown here is derived from an EMBL/GenBank/DDBJ whole genome shotgun (WGS) entry which is preliminary data.</text>
</comment>
<dbReference type="RefSeq" id="WP_121460680.1">
    <property type="nucleotide sequence ID" value="NZ_RBXB01000001.1"/>
</dbReference>